<evidence type="ECO:0000313" key="2">
    <source>
        <dbReference type="Proteomes" id="UP000324091"/>
    </source>
</evidence>
<name>A0A5C6NT16_9TELE</name>
<reference evidence="1 2" key="1">
    <citation type="submission" date="2019-04" db="EMBL/GenBank/DDBJ databases">
        <title>Chromosome genome assembly for Takifugu flavidus.</title>
        <authorList>
            <person name="Xiao S."/>
        </authorList>
    </citation>
    <scope>NUCLEOTIDE SEQUENCE [LARGE SCALE GENOMIC DNA]</scope>
    <source>
        <strain evidence="1">HTHZ2018</strain>
        <tissue evidence="1">Muscle</tissue>
    </source>
</reference>
<gene>
    <name evidence="1" type="ORF">D4764_19G0005350</name>
</gene>
<dbReference type="EMBL" id="RHFK02000011">
    <property type="protein sequence ID" value="TWW68737.1"/>
    <property type="molecule type" value="Genomic_DNA"/>
</dbReference>
<dbReference type="Gene3D" id="4.10.87.10">
    <property type="entry name" value="mRNA Capping Enzyme, domain 3"/>
    <property type="match status" value="1"/>
</dbReference>
<protein>
    <submittedName>
        <fullName evidence="1">mRNA-capping enzyme HCAP1 HCE</fullName>
    </submittedName>
</protein>
<organism evidence="1 2">
    <name type="scientific">Takifugu flavidus</name>
    <name type="common">sansaifugu</name>
    <dbReference type="NCBI Taxonomy" id="433684"/>
    <lineage>
        <taxon>Eukaryota</taxon>
        <taxon>Metazoa</taxon>
        <taxon>Chordata</taxon>
        <taxon>Craniata</taxon>
        <taxon>Vertebrata</taxon>
        <taxon>Euteleostomi</taxon>
        <taxon>Actinopterygii</taxon>
        <taxon>Neopterygii</taxon>
        <taxon>Teleostei</taxon>
        <taxon>Neoteleostei</taxon>
        <taxon>Acanthomorphata</taxon>
        <taxon>Eupercaria</taxon>
        <taxon>Tetraodontiformes</taxon>
        <taxon>Tetradontoidea</taxon>
        <taxon>Tetraodontidae</taxon>
        <taxon>Takifugu</taxon>
    </lineage>
</organism>
<feature type="non-terminal residue" evidence="1">
    <location>
        <position position="1"/>
    </location>
</feature>
<accession>A0A5C6NT16</accession>
<dbReference type="Proteomes" id="UP000324091">
    <property type="component" value="Chromosome 19"/>
</dbReference>
<evidence type="ECO:0000313" key="1">
    <source>
        <dbReference type="EMBL" id="TWW68737.1"/>
    </source>
</evidence>
<dbReference type="InterPro" id="IPR012340">
    <property type="entry name" value="NA-bd_OB-fold"/>
</dbReference>
<sequence length="59" mass="6739">PYKPGKCDDILKWKPPNLNSVDFRLKITKVTGEGLLPKTYGLLYVGSYNQPFAEIKVRK</sequence>
<proteinExistence type="predicted"/>
<comment type="caution">
    <text evidence="1">The sequence shown here is derived from an EMBL/GenBank/DDBJ whole genome shotgun (WGS) entry which is preliminary data.</text>
</comment>
<dbReference type="Gene3D" id="2.40.50.140">
    <property type="entry name" value="Nucleic acid-binding proteins"/>
    <property type="match status" value="1"/>
</dbReference>
<keyword evidence="2" id="KW-1185">Reference proteome</keyword>
<dbReference type="AlphaFoldDB" id="A0A5C6NT16"/>